<feature type="region of interest" description="Disordered" evidence="1">
    <location>
        <begin position="1"/>
        <end position="24"/>
    </location>
</feature>
<name>A0ABS2RMA6_9ACTN</name>
<dbReference type="Proteomes" id="UP000704762">
    <property type="component" value="Unassembled WGS sequence"/>
</dbReference>
<dbReference type="EMBL" id="JAFBCF010000001">
    <property type="protein sequence ID" value="MBM7799069.1"/>
    <property type="molecule type" value="Genomic_DNA"/>
</dbReference>
<evidence type="ECO:0000256" key="2">
    <source>
        <dbReference type="SAM" id="Phobius"/>
    </source>
</evidence>
<protein>
    <submittedName>
        <fullName evidence="3">RsiW-degrading membrane proteinase PrsW (M82 family)</fullName>
    </submittedName>
</protein>
<feature type="transmembrane region" description="Helical" evidence="2">
    <location>
        <begin position="271"/>
        <end position="289"/>
    </location>
</feature>
<dbReference type="PANTHER" id="PTHR36844">
    <property type="entry name" value="PROTEASE PRSW"/>
    <property type="match status" value="1"/>
</dbReference>
<reference evidence="3 4" key="1">
    <citation type="submission" date="2021-01" db="EMBL/GenBank/DDBJ databases">
        <title>Sequencing the genomes of 1000 actinobacteria strains.</title>
        <authorList>
            <person name="Klenk H.-P."/>
        </authorList>
    </citation>
    <scope>NUCLEOTIDE SEQUENCE [LARGE SCALE GENOMIC DNA]</scope>
    <source>
        <strain evidence="3 4">DSM 18662</strain>
    </source>
</reference>
<keyword evidence="4" id="KW-1185">Reference proteome</keyword>
<comment type="caution">
    <text evidence="3">The sequence shown here is derived from an EMBL/GenBank/DDBJ whole genome shotgun (WGS) entry which is preliminary data.</text>
</comment>
<dbReference type="InterPro" id="IPR026898">
    <property type="entry name" value="PrsW"/>
</dbReference>
<feature type="region of interest" description="Disordered" evidence="1">
    <location>
        <begin position="399"/>
        <end position="425"/>
    </location>
</feature>
<sequence>MQNSSGGYPPPPPPQGTPSGSWPTAAVVPQHPYPSAPRRKARKVGAPLALIIIAAVLVTGLVALATAQNMVFFAIGLIPAVLGAGLVIGAYLWIDRWEPEPPRLLIFAFVWGGGFTVVWALIIGQILSAVGFLNGPFSSIAIQAPLVEEFGKGMFLWLMLTGLRRKELNTLTDCLVYAGMVGIGFAFVEDLLYFTSQHSLGGAILTIVIRLALGVFAHPLFTSMTAIGVFLSLRQKSAVGRFGCLLLGYLGAVLLHGLWNGSTALGLQGYLITYGVVMVPVFVGAVLLARRSRRREGEIVLAQLPAMVQARLVAPQEAGWLSSLGSRKLRLQAAKSAGGKDGARQIAQFADAVTELAFVRDRLDHGLATPALLQQHDALVQTIQLERAQVAPQLNQLSAQSSPVTGAPMQPTDPLATYNPIPGGP</sequence>
<proteinExistence type="predicted"/>
<feature type="transmembrane region" description="Helical" evidence="2">
    <location>
        <begin position="175"/>
        <end position="195"/>
    </location>
</feature>
<feature type="transmembrane region" description="Helical" evidence="2">
    <location>
        <begin position="71"/>
        <end position="94"/>
    </location>
</feature>
<feature type="transmembrane region" description="Helical" evidence="2">
    <location>
        <begin position="106"/>
        <end position="128"/>
    </location>
</feature>
<keyword evidence="2" id="KW-1133">Transmembrane helix</keyword>
<feature type="transmembrane region" description="Helical" evidence="2">
    <location>
        <begin position="238"/>
        <end position="259"/>
    </location>
</feature>
<keyword evidence="2" id="KW-0812">Transmembrane</keyword>
<accession>A0ABS2RMA6</accession>
<gene>
    <name evidence="3" type="ORF">JOE57_001990</name>
</gene>
<dbReference type="RefSeq" id="WP_204917585.1">
    <property type="nucleotide sequence ID" value="NZ_BAAAQP010000002.1"/>
</dbReference>
<evidence type="ECO:0000256" key="1">
    <source>
        <dbReference type="SAM" id="MobiDB-lite"/>
    </source>
</evidence>
<dbReference type="Pfam" id="PF13367">
    <property type="entry name" value="PrsW-protease"/>
    <property type="match status" value="1"/>
</dbReference>
<evidence type="ECO:0000313" key="3">
    <source>
        <dbReference type="EMBL" id="MBM7799069.1"/>
    </source>
</evidence>
<feature type="transmembrane region" description="Helical" evidence="2">
    <location>
        <begin position="44"/>
        <end position="65"/>
    </location>
</feature>
<feature type="transmembrane region" description="Helical" evidence="2">
    <location>
        <begin position="207"/>
        <end position="231"/>
    </location>
</feature>
<feature type="transmembrane region" description="Helical" evidence="2">
    <location>
        <begin position="140"/>
        <end position="163"/>
    </location>
</feature>
<dbReference type="PANTHER" id="PTHR36844:SF1">
    <property type="entry name" value="PROTEASE PRSW"/>
    <property type="match status" value="1"/>
</dbReference>
<keyword evidence="2" id="KW-0472">Membrane</keyword>
<evidence type="ECO:0000313" key="4">
    <source>
        <dbReference type="Proteomes" id="UP000704762"/>
    </source>
</evidence>
<organism evidence="3 4">
    <name type="scientific">Microlunatus panaciterrae</name>
    <dbReference type="NCBI Taxonomy" id="400768"/>
    <lineage>
        <taxon>Bacteria</taxon>
        <taxon>Bacillati</taxon>
        <taxon>Actinomycetota</taxon>
        <taxon>Actinomycetes</taxon>
        <taxon>Propionibacteriales</taxon>
        <taxon>Propionibacteriaceae</taxon>
        <taxon>Microlunatus</taxon>
    </lineage>
</organism>